<gene>
    <name evidence="8" type="ORF">OXX778_LOCUS9133</name>
</gene>
<dbReference type="InterPro" id="IPR033901">
    <property type="entry name" value="RNAPI/III_AC40"/>
</dbReference>
<evidence type="ECO:0000313" key="9">
    <source>
        <dbReference type="Proteomes" id="UP000663879"/>
    </source>
</evidence>
<dbReference type="InterPro" id="IPR050518">
    <property type="entry name" value="Rpo3/RPB3_RNA_Pol_subunit"/>
</dbReference>
<comment type="subcellular location">
    <subcellularLocation>
        <location evidence="1">Nucleus</location>
    </subcellularLocation>
</comment>
<dbReference type="GO" id="GO:0006351">
    <property type="term" value="P:DNA-templated transcription"/>
    <property type="evidence" value="ECO:0007669"/>
    <property type="project" value="InterPro"/>
</dbReference>
<keyword evidence="3" id="KW-0240">DNA-directed RNA polymerase</keyword>
<proteinExistence type="inferred from homology"/>
<dbReference type="PANTHER" id="PTHR11800:SF13">
    <property type="entry name" value="DNA-DIRECTED RNA POLYMERASES I AND III SUBUNIT RPAC1"/>
    <property type="match status" value="1"/>
</dbReference>
<comment type="caution">
    <text evidence="8">The sequence shown here is derived from an EMBL/GenBank/DDBJ whole genome shotgun (WGS) entry which is preliminary data.</text>
</comment>
<dbReference type="InterPro" id="IPR022842">
    <property type="entry name" value="RNAP_Rpo3/Rpb3/RPAC1"/>
</dbReference>
<dbReference type="FunFam" id="2.170.120.12:FF:000003">
    <property type="entry name" value="Dna-directed rna polymerases i and iii subunit"/>
    <property type="match status" value="1"/>
</dbReference>
<dbReference type="CDD" id="cd07032">
    <property type="entry name" value="RNAP_I_II_AC40"/>
    <property type="match status" value="1"/>
</dbReference>
<keyword evidence="5" id="KW-0539">Nucleus</keyword>
<evidence type="ECO:0000256" key="3">
    <source>
        <dbReference type="ARBA" id="ARBA00022478"/>
    </source>
</evidence>
<evidence type="ECO:0000256" key="2">
    <source>
        <dbReference type="ARBA" id="ARBA00022083"/>
    </source>
</evidence>
<evidence type="ECO:0000256" key="5">
    <source>
        <dbReference type="ARBA" id="ARBA00023242"/>
    </source>
</evidence>
<dbReference type="SUPFAM" id="SSF56553">
    <property type="entry name" value="Insert subdomain of RNA polymerase alpha subunit"/>
    <property type="match status" value="1"/>
</dbReference>
<protein>
    <recommendedName>
        <fullName evidence="2">DNA-directed RNA polymerases I and III subunit RPAC1</fullName>
    </recommendedName>
</protein>
<organism evidence="8 9">
    <name type="scientific">Brachionus calyciflorus</name>
    <dbReference type="NCBI Taxonomy" id="104777"/>
    <lineage>
        <taxon>Eukaryota</taxon>
        <taxon>Metazoa</taxon>
        <taxon>Spiralia</taxon>
        <taxon>Gnathifera</taxon>
        <taxon>Rotifera</taxon>
        <taxon>Eurotatoria</taxon>
        <taxon>Monogononta</taxon>
        <taxon>Pseudotrocha</taxon>
        <taxon>Ploima</taxon>
        <taxon>Brachionidae</taxon>
        <taxon>Brachionus</taxon>
    </lineage>
</organism>
<dbReference type="PANTHER" id="PTHR11800">
    <property type="entry name" value="DNA-DIRECTED RNA POLYMERASE"/>
    <property type="match status" value="1"/>
</dbReference>
<dbReference type="GO" id="GO:0046983">
    <property type="term" value="F:protein dimerization activity"/>
    <property type="evidence" value="ECO:0007669"/>
    <property type="project" value="InterPro"/>
</dbReference>
<dbReference type="Proteomes" id="UP000663879">
    <property type="component" value="Unassembled WGS sequence"/>
</dbReference>
<dbReference type="HAMAP" id="MF_00320">
    <property type="entry name" value="RNApol_arch_Rpo3"/>
    <property type="match status" value="1"/>
</dbReference>
<dbReference type="Pfam" id="PF01193">
    <property type="entry name" value="RNA_pol_L"/>
    <property type="match status" value="1"/>
</dbReference>
<dbReference type="GO" id="GO:0005666">
    <property type="term" value="C:RNA polymerase III complex"/>
    <property type="evidence" value="ECO:0007669"/>
    <property type="project" value="TreeGrafter"/>
</dbReference>
<dbReference type="OrthoDB" id="270173at2759"/>
<evidence type="ECO:0000256" key="1">
    <source>
        <dbReference type="ARBA" id="ARBA00004123"/>
    </source>
</evidence>
<dbReference type="Pfam" id="PF01000">
    <property type="entry name" value="RNA_pol_A_bac"/>
    <property type="match status" value="1"/>
</dbReference>
<sequence>MTGKNTKTQEEIVHDLRTRVKLEEYGVENTQSTDYPGTYEHYDDSWDFEKFKKNFKIDIKSYSADKMEMEFDMIGIDASIANSFRRILLAEVPTMAIEKVLIYNNTSVIQDEILAHRLGLIPLKAGPSKFKFKLNPEGDNNEDDTLEYELKVKCKMPKNGNKEDRKSFIDSKVLSSHIKWNPIGNQAEQFKEEDVCPVLGDILVAKMNPGQELDLKLLAVKGIGKDHAKFSPVATAYYRLLTEIVLKTDFYDEQAEKLKSCFSPGVIKIVEDKKKEGRTKAVVDNPRLDTCSRQVYMFDEFKGLVEINKIRDHFLFSIESTGAVTCENLMKESINILMMKTQNLLNEINSKKN</sequence>
<dbReference type="NCBIfam" id="NF001988">
    <property type="entry name" value="PRK00783.1"/>
    <property type="match status" value="1"/>
</dbReference>
<dbReference type="InterPro" id="IPR011263">
    <property type="entry name" value="DNA-dir_RNA_pol_RpoA/D/Rpb3"/>
</dbReference>
<dbReference type="Gene3D" id="2.170.120.12">
    <property type="entry name" value="DNA-directed RNA polymerase, insert domain"/>
    <property type="match status" value="1"/>
</dbReference>
<dbReference type="InterPro" id="IPR036603">
    <property type="entry name" value="RBP11-like"/>
</dbReference>
<comment type="similarity">
    <text evidence="6">Belongs to the archaeal Rpo3/eukaryotic RPB3 RNA polymerase subunit family.</text>
</comment>
<dbReference type="InterPro" id="IPR036643">
    <property type="entry name" value="RNApol_insert_sf"/>
</dbReference>
<dbReference type="SUPFAM" id="SSF55257">
    <property type="entry name" value="RBP11-like subunits of RNA polymerase"/>
    <property type="match status" value="1"/>
</dbReference>
<keyword evidence="4" id="KW-0804">Transcription</keyword>
<accession>A0A813WQR5</accession>
<dbReference type="GO" id="GO:0003677">
    <property type="term" value="F:DNA binding"/>
    <property type="evidence" value="ECO:0007669"/>
    <property type="project" value="InterPro"/>
</dbReference>
<evidence type="ECO:0000256" key="4">
    <source>
        <dbReference type="ARBA" id="ARBA00023163"/>
    </source>
</evidence>
<evidence type="ECO:0000259" key="7">
    <source>
        <dbReference type="SMART" id="SM00662"/>
    </source>
</evidence>
<evidence type="ECO:0000313" key="8">
    <source>
        <dbReference type="EMBL" id="CAF0854640.1"/>
    </source>
</evidence>
<name>A0A813WQR5_9BILA</name>
<dbReference type="InterPro" id="IPR001514">
    <property type="entry name" value="DNA-dir_RNA_pol_30-40kDasu_CS"/>
</dbReference>
<reference evidence="8" key="1">
    <citation type="submission" date="2021-02" db="EMBL/GenBank/DDBJ databases">
        <authorList>
            <person name="Nowell W R."/>
        </authorList>
    </citation>
    <scope>NUCLEOTIDE SEQUENCE</scope>
    <source>
        <strain evidence="8">Ploen Becks lab</strain>
    </source>
</reference>
<dbReference type="EMBL" id="CAJNOC010001320">
    <property type="protein sequence ID" value="CAF0854640.1"/>
    <property type="molecule type" value="Genomic_DNA"/>
</dbReference>
<feature type="domain" description="DNA-directed RNA polymerase RpoA/D/Rpb3-type" evidence="7">
    <location>
        <begin position="68"/>
        <end position="347"/>
    </location>
</feature>
<dbReference type="SMART" id="SM00662">
    <property type="entry name" value="RPOLD"/>
    <property type="match status" value="1"/>
</dbReference>
<evidence type="ECO:0000256" key="6">
    <source>
        <dbReference type="ARBA" id="ARBA00025804"/>
    </source>
</evidence>
<dbReference type="AlphaFoldDB" id="A0A813WQR5"/>
<dbReference type="PROSITE" id="PS00446">
    <property type="entry name" value="RNA_POL_D_30KD"/>
    <property type="match status" value="1"/>
</dbReference>
<dbReference type="Gene3D" id="3.30.1360.10">
    <property type="entry name" value="RNA polymerase, RBP11-like subunit"/>
    <property type="match status" value="1"/>
</dbReference>
<dbReference type="GO" id="GO:0005736">
    <property type="term" value="C:RNA polymerase I complex"/>
    <property type="evidence" value="ECO:0007669"/>
    <property type="project" value="TreeGrafter"/>
</dbReference>
<dbReference type="InterPro" id="IPR011262">
    <property type="entry name" value="DNA-dir_RNA_pol_insert"/>
</dbReference>
<dbReference type="GO" id="GO:0003899">
    <property type="term" value="F:DNA-directed RNA polymerase activity"/>
    <property type="evidence" value="ECO:0007669"/>
    <property type="project" value="InterPro"/>
</dbReference>
<keyword evidence="9" id="KW-1185">Reference proteome</keyword>